<keyword evidence="2" id="KW-0831">Ubiquinone biosynthesis</keyword>
<sequence length="144" mass="15910">MTRRLIEAGHDDFRVEVLQQSVQPARHDEALALNIEPGENVWCREVLLHTAGAPRVFARSVAPLASLADSGLDLDTLGPRSLGEVLFADARIERSVIEISRYPAAWLPSSCSHTGLWGRRSQFSHASLRLLVCEVFLDGWPPAD</sequence>
<dbReference type="InterPro" id="IPR028978">
    <property type="entry name" value="Chorismate_lyase_/UTRA_dom_sf"/>
</dbReference>
<gene>
    <name evidence="4" type="ORF">SAMN05216421_2864</name>
</gene>
<dbReference type="Pfam" id="PF04345">
    <property type="entry name" value="Chor_lyase"/>
    <property type="match status" value="1"/>
</dbReference>
<proteinExistence type="predicted"/>
<evidence type="ECO:0000256" key="3">
    <source>
        <dbReference type="ARBA" id="ARBA00023239"/>
    </source>
</evidence>
<evidence type="ECO:0000313" key="5">
    <source>
        <dbReference type="Proteomes" id="UP000243207"/>
    </source>
</evidence>
<evidence type="ECO:0000256" key="1">
    <source>
        <dbReference type="ARBA" id="ARBA00022490"/>
    </source>
</evidence>
<dbReference type="STRING" id="487184.SAMN05216421_2864"/>
<dbReference type="PANTHER" id="PTHR38683:SF1">
    <property type="entry name" value="CHORISMATE PYRUVATE-LYASE"/>
    <property type="match status" value="1"/>
</dbReference>
<dbReference type="Gene3D" id="3.40.1410.10">
    <property type="entry name" value="Chorismate lyase-like"/>
    <property type="match status" value="1"/>
</dbReference>
<dbReference type="SUPFAM" id="SSF64288">
    <property type="entry name" value="Chorismate lyase-like"/>
    <property type="match status" value="1"/>
</dbReference>
<dbReference type="EMBL" id="LT629736">
    <property type="protein sequence ID" value="SDT08726.1"/>
    <property type="molecule type" value="Genomic_DNA"/>
</dbReference>
<dbReference type="GO" id="GO:0008813">
    <property type="term" value="F:chorismate lyase activity"/>
    <property type="evidence" value="ECO:0007669"/>
    <property type="project" value="InterPro"/>
</dbReference>
<evidence type="ECO:0000256" key="2">
    <source>
        <dbReference type="ARBA" id="ARBA00022688"/>
    </source>
</evidence>
<organism evidence="4 5">
    <name type="scientific">Halopseudomonas xinjiangensis</name>
    <dbReference type="NCBI Taxonomy" id="487184"/>
    <lineage>
        <taxon>Bacteria</taxon>
        <taxon>Pseudomonadati</taxon>
        <taxon>Pseudomonadota</taxon>
        <taxon>Gammaproteobacteria</taxon>
        <taxon>Pseudomonadales</taxon>
        <taxon>Pseudomonadaceae</taxon>
        <taxon>Halopseudomonas</taxon>
    </lineage>
</organism>
<accession>A0A1H1XJ16</accession>
<keyword evidence="1" id="KW-0963">Cytoplasm</keyword>
<name>A0A1H1XJ16_9GAMM</name>
<dbReference type="Proteomes" id="UP000243207">
    <property type="component" value="Chromosome I"/>
</dbReference>
<dbReference type="GO" id="GO:0006744">
    <property type="term" value="P:ubiquinone biosynthetic process"/>
    <property type="evidence" value="ECO:0007669"/>
    <property type="project" value="UniProtKB-KW"/>
</dbReference>
<keyword evidence="3 4" id="KW-0456">Lyase</keyword>
<keyword evidence="5" id="KW-1185">Reference proteome</keyword>
<dbReference type="GO" id="GO:0005829">
    <property type="term" value="C:cytosol"/>
    <property type="evidence" value="ECO:0007669"/>
    <property type="project" value="TreeGrafter"/>
</dbReference>
<dbReference type="AlphaFoldDB" id="A0A1H1XJ16"/>
<reference evidence="5" key="1">
    <citation type="submission" date="2016-10" db="EMBL/GenBank/DDBJ databases">
        <authorList>
            <person name="Varghese N."/>
            <person name="Submissions S."/>
        </authorList>
    </citation>
    <scope>NUCLEOTIDE SEQUENCE [LARGE SCALE GENOMIC DNA]</scope>
    <source>
        <strain evidence="5">NRRL B-51270</strain>
    </source>
</reference>
<evidence type="ECO:0000313" key="4">
    <source>
        <dbReference type="EMBL" id="SDT08726.1"/>
    </source>
</evidence>
<dbReference type="PANTHER" id="PTHR38683">
    <property type="entry name" value="CHORISMATE PYRUVATE-LYASE"/>
    <property type="match status" value="1"/>
</dbReference>
<protein>
    <submittedName>
        <fullName evidence="4">Chorismate lyase</fullName>
    </submittedName>
</protein>
<dbReference type="InterPro" id="IPR007440">
    <property type="entry name" value="Chorismate--pyruvate_lyase"/>
</dbReference>